<sequence>MSFKKVKPEVVEALKFVGIESLNSDANMYFSAIKSGKNISVTAPVSSGKTTAALVSIFNRVNLEQEGSPRAIYLTDAVDKAEAFYQKTRLICRKLDITSDLVHDKGNIIQQRNDIFDGTEIIVGNPKRIFDLYLQNGVNLKLLELFIVDDLDECLAGNKQAELKRLIESLEQKTQLILLSNAATKKAGAFIESLSIPFTTIESNDTL</sequence>
<dbReference type="GO" id="GO:0003676">
    <property type="term" value="F:nucleic acid binding"/>
    <property type="evidence" value="ECO:0007669"/>
    <property type="project" value="InterPro"/>
</dbReference>
<dbReference type="SMART" id="SM00487">
    <property type="entry name" value="DEXDc"/>
    <property type="match status" value="1"/>
</dbReference>
<evidence type="ECO:0000256" key="2">
    <source>
        <dbReference type="ARBA" id="ARBA00022801"/>
    </source>
</evidence>
<dbReference type="EMBL" id="KE126768">
    <property type="protein sequence ID" value="EPB65961.1"/>
    <property type="molecule type" value="Genomic_DNA"/>
</dbReference>
<reference evidence="6 7" key="1">
    <citation type="submission" date="2013-05" db="EMBL/GenBank/DDBJ databases">
        <title>Draft genome of the parasitic nematode Anyclostoma ceylanicum.</title>
        <authorList>
            <person name="Mitreva M."/>
        </authorList>
    </citation>
    <scope>NUCLEOTIDE SEQUENCE [LARGE SCALE GENOMIC DNA]</scope>
</reference>
<gene>
    <name evidence="6" type="ORF">ANCCEY_14957</name>
</gene>
<evidence type="ECO:0000256" key="1">
    <source>
        <dbReference type="ARBA" id="ARBA00022741"/>
    </source>
</evidence>
<evidence type="ECO:0000313" key="6">
    <source>
        <dbReference type="EMBL" id="EPB65961.1"/>
    </source>
</evidence>
<dbReference type="Pfam" id="PF00270">
    <property type="entry name" value="DEAD"/>
    <property type="match status" value="1"/>
</dbReference>
<keyword evidence="4" id="KW-0067">ATP-binding</keyword>
<dbReference type="InterPro" id="IPR011545">
    <property type="entry name" value="DEAD/DEAH_box_helicase_dom"/>
</dbReference>
<dbReference type="GO" id="GO:0005524">
    <property type="term" value="F:ATP binding"/>
    <property type="evidence" value="ECO:0007669"/>
    <property type="project" value="UniProtKB-KW"/>
</dbReference>
<keyword evidence="2" id="KW-0378">Hydrolase</keyword>
<protein>
    <submittedName>
        <fullName evidence="6">DEAD/DEAH box helicase</fullName>
    </submittedName>
</protein>
<dbReference type="InterPro" id="IPR027417">
    <property type="entry name" value="P-loop_NTPase"/>
</dbReference>
<dbReference type="PROSITE" id="PS51192">
    <property type="entry name" value="HELICASE_ATP_BIND_1"/>
    <property type="match status" value="1"/>
</dbReference>
<dbReference type="InterPro" id="IPR014001">
    <property type="entry name" value="Helicase_ATP-bd"/>
</dbReference>
<keyword evidence="7" id="KW-1185">Reference proteome</keyword>
<evidence type="ECO:0000313" key="7">
    <source>
        <dbReference type="Proteomes" id="UP000054495"/>
    </source>
</evidence>
<keyword evidence="1" id="KW-0547">Nucleotide-binding</keyword>
<accession>A0A0D6L8K9</accession>
<dbReference type="GO" id="GO:0016787">
    <property type="term" value="F:hydrolase activity"/>
    <property type="evidence" value="ECO:0007669"/>
    <property type="project" value="UniProtKB-KW"/>
</dbReference>
<feature type="domain" description="Helicase ATP-binding" evidence="5">
    <location>
        <begin position="30"/>
        <end position="180"/>
    </location>
</feature>
<evidence type="ECO:0000256" key="4">
    <source>
        <dbReference type="ARBA" id="ARBA00022840"/>
    </source>
</evidence>
<organism evidence="6 7">
    <name type="scientific">Ancylostoma ceylanicum</name>
    <dbReference type="NCBI Taxonomy" id="53326"/>
    <lineage>
        <taxon>Eukaryota</taxon>
        <taxon>Metazoa</taxon>
        <taxon>Ecdysozoa</taxon>
        <taxon>Nematoda</taxon>
        <taxon>Chromadorea</taxon>
        <taxon>Rhabditida</taxon>
        <taxon>Rhabditina</taxon>
        <taxon>Rhabditomorpha</taxon>
        <taxon>Strongyloidea</taxon>
        <taxon>Ancylostomatidae</taxon>
        <taxon>Ancylostomatinae</taxon>
        <taxon>Ancylostoma</taxon>
    </lineage>
</organism>
<dbReference type="PANTHER" id="PTHR47960">
    <property type="entry name" value="DEAD-BOX ATP-DEPENDENT RNA HELICASE 50"/>
    <property type="match status" value="1"/>
</dbReference>
<dbReference type="AlphaFoldDB" id="A0A0D6L8K9"/>
<dbReference type="Proteomes" id="UP000054495">
    <property type="component" value="Unassembled WGS sequence"/>
</dbReference>
<dbReference type="SUPFAM" id="SSF52540">
    <property type="entry name" value="P-loop containing nucleoside triphosphate hydrolases"/>
    <property type="match status" value="1"/>
</dbReference>
<evidence type="ECO:0000256" key="3">
    <source>
        <dbReference type="ARBA" id="ARBA00022806"/>
    </source>
</evidence>
<proteinExistence type="predicted"/>
<evidence type="ECO:0000259" key="5">
    <source>
        <dbReference type="PROSITE" id="PS51192"/>
    </source>
</evidence>
<dbReference type="Gene3D" id="3.40.50.300">
    <property type="entry name" value="P-loop containing nucleotide triphosphate hydrolases"/>
    <property type="match status" value="1"/>
</dbReference>
<keyword evidence="3 6" id="KW-0347">Helicase</keyword>
<name>A0A0D6L8K9_9BILA</name>
<dbReference type="GO" id="GO:0004386">
    <property type="term" value="F:helicase activity"/>
    <property type="evidence" value="ECO:0007669"/>
    <property type="project" value="UniProtKB-KW"/>
</dbReference>